<dbReference type="InterPro" id="IPR023214">
    <property type="entry name" value="HAD_sf"/>
</dbReference>
<proteinExistence type="predicted"/>
<organism evidence="1 2">
    <name type="scientific">Weissella muntiaci</name>
    <dbReference type="NCBI Taxonomy" id="2508881"/>
    <lineage>
        <taxon>Bacteria</taxon>
        <taxon>Bacillati</taxon>
        <taxon>Bacillota</taxon>
        <taxon>Bacilli</taxon>
        <taxon>Lactobacillales</taxon>
        <taxon>Lactobacillaceae</taxon>
        <taxon>Weissella</taxon>
    </lineage>
</organism>
<dbReference type="PANTHER" id="PTHR47478">
    <property type="match status" value="1"/>
</dbReference>
<dbReference type="NCBIfam" id="TIGR02254">
    <property type="entry name" value="YjjG_YfnB"/>
    <property type="match status" value="1"/>
</dbReference>
<dbReference type="Proteomes" id="UP000371977">
    <property type="component" value="Unassembled WGS sequence"/>
</dbReference>
<dbReference type="InterPro" id="IPR011951">
    <property type="entry name" value="HAD-SF_hydro_IA_YjjG/PynA"/>
</dbReference>
<reference evidence="1 2" key="1">
    <citation type="submission" date="2019-01" db="EMBL/GenBank/DDBJ databases">
        <title>Weissella sp. nov., a novel lactic acid bacterium isolated from animal feces.</title>
        <authorList>
            <person name="Wang L.-T."/>
        </authorList>
    </citation>
    <scope>NUCLEOTIDE SEQUENCE [LARGE SCALE GENOMIC DNA]</scope>
    <source>
        <strain evidence="1 2">8H-2</strain>
    </source>
</reference>
<sequence>MYKHLIFDLDDTLLDFKAGEKLGLDMVLTGHGISDLASALERYHVINHELWRQVEQGADRTKLLDGRFAKLFAEFGQAVDGHTLEMEYRHYLDTNYAKVPEADTILRALVDQNYTILAGTNGVKATQEARLSHSGLGIYFDAVYTSEEIGHSKPAAEFFQHIFDHERGMQSSKTVMIGDGLTADIQGAQNFGLDRIWVNLRNEANQTEFIPTHEVHQLRDLQAILA</sequence>
<dbReference type="AlphaFoldDB" id="A0A6C2C2N0"/>
<dbReference type="InterPro" id="IPR036412">
    <property type="entry name" value="HAD-like_sf"/>
</dbReference>
<dbReference type="NCBIfam" id="TIGR01549">
    <property type="entry name" value="HAD-SF-IA-v1"/>
    <property type="match status" value="1"/>
</dbReference>
<dbReference type="SFLD" id="SFLDS00003">
    <property type="entry name" value="Haloacid_Dehalogenase"/>
    <property type="match status" value="1"/>
</dbReference>
<dbReference type="SFLD" id="SFLDG01129">
    <property type="entry name" value="C1.5:_HAD__Beta-PGM__Phosphata"/>
    <property type="match status" value="1"/>
</dbReference>
<name>A0A6C2C2N0_9LACO</name>
<dbReference type="SUPFAM" id="SSF56784">
    <property type="entry name" value="HAD-like"/>
    <property type="match status" value="1"/>
</dbReference>
<dbReference type="GO" id="GO:0008253">
    <property type="term" value="F:5'-nucleotidase activity"/>
    <property type="evidence" value="ECO:0007669"/>
    <property type="project" value="InterPro"/>
</dbReference>
<protein>
    <submittedName>
        <fullName evidence="1">Noncanonical pyrimidine nucleotidase, YjjG family</fullName>
    </submittedName>
</protein>
<dbReference type="Gene3D" id="1.10.150.240">
    <property type="entry name" value="Putative phosphatase, domain 2"/>
    <property type="match status" value="1"/>
</dbReference>
<comment type="caution">
    <text evidence="1">The sequence shown here is derived from an EMBL/GenBank/DDBJ whole genome shotgun (WGS) entry which is preliminary data.</text>
</comment>
<gene>
    <name evidence="1" type="ORF">ESZ50_09715</name>
</gene>
<dbReference type="PRINTS" id="PR00413">
    <property type="entry name" value="HADHALOGNASE"/>
</dbReference>
<dbReference type="EMBL" id="SDGZ01000024">
    <property type="protein sequence ID" value="TYC48042.1"/>
    <property type="molecule type" value="Genomic_DNA"/>
</dbReference>
<dbReference type="OrthoDB" id="9802350at2"/>
<accession>A0A6C2C2N0</accession>
<dbReference type="Pfam" id="PF00702">
    <property type="entry name" value="Hydrolase"/>
    <property type="match status" value="1"/>
</dbReference>
<dbReference type="InterPro" id="IPR023198">
    <property type="entry name" value="PGP-like_dom2"/>
</dbReference>
<dbReference type="InterPro" id="IPR006439">
    <property type="entry name" value="HAD-SF_hydro_IA"/>
</dbReference>
<dbReference type="RefSeq" id="WP_148623622.1">
    <property type="nucleotide sequence ID" value="NZ_SDGZ01000024.1"/>
</dbReference>
<dbReference type="Gene3D" id="3.40.50.1000">
    <property type="entry name" value="HAD superfamily/HAD-like"/>
    <property type="match status" value="1"/>
</dbReference>
<dbReference type="PANTHER" id="PTHR47478:SF1">
    <property type="entry name" value="PYRIMIDINE 5'-NUCLEOTIDASE YJJG"/>
    <property type="match status" value="1"/>
</dbReference>
<evidence type="ECO:0000313" key="1">
    <source>
        <dbReference type="EMBL" id="TYC48042.1"/>
    </source>
</evidence>
<keyword evidence="2" id="KW-1185">Reference proteome</keyword>
<evidence type="ECO:0000313" key="2">
    <source>
        <dbReference type="Proteomes" id="UP000371977"/>
    </source>
</evidence>
<dbReference type="InterPro" id="IPR052550">
    <property type="entry name" value="Pyrimidine_5'-ntase_YjjG"/>
</dbReference>